<evidence type="ECO:0000313" key="1">
    <source>
        <dbReference type="EMBL" id="KAF3841849.1"/>
    </source>
</evidence>
<protein>
    <submittedName>
        <fullName evidence="1">Uncharacterized protein</fullName>
    </submittedName>
</protein>
<comment type="caution">
    <text evidence="1">The sequence shown here is derived from an EMBL/GenBank/DDBJ whole genome shotgun (WGS) entry which is preliminary data.</text>
</comment>
<accession>A0A7J5XZ39</accession>
<organism evidence="1 2">
    <name type="scientific">Dissostichus mawsoni</name>
    <name type="common">Antarctic cod</name>
    <dbReference type="NCBI Taxonomy" id="36200"/>
    <lineage>
        <taxon>Eukaryota</taxon>
        <taxon>Metazoa</taxon>
        <taxon>Chordata</taxon>
        <taxon>Craniata</taxon>
        <taxon>Vertebrata</taxon>
        <taxon>Euteleostomi</taxon>
        <taxon>Actinopterygii</taxon>
        <taxon>Neopterygii</taxon>
        <taxon>Teleostei</taxon>
        <taxon>Neoteleostei</taxon>
        <taxon>Acanthomorphata</taxon>
        <taxon>Eupercaria</taxon>
        <taxon>Perciformes</taxon>
        <taxon>Notothenioidei</taxon>
        <taxon>Nototheniidae</taxon>
        <taxon>Dissostichus</taxon>
    </lineage>
</organism>
<proteinExistence type="predicted"/>
<dbReference type="OrthoDB" id="8921497at2759"/>
<gene>
    <name evidence="1" type="ORF">F7725_023800</name>
</gene>
<dbReference type="EMBL" id="JAAKFY010000019">
    <property type="protein sequence ID" value="KAF3841849.1"/>
    <property type="molecule type" value="Genomic_DNA"/>
</dbReference>
<reference evidence="1 2" key="1">
    <citation type="submission" date="2020-03" db="EMBL/GenBank/DDBJ databases">
        <title>Dissostichus mawsoni Genome sequencing and assembly.</title>
        <authorList>
            <person name="Park H."/>
        </authorList>
    </citation>
    <scope>NUCLEOTIDE SEQUENCE [LARGE SCALE GENOMIC DNA]</scope>
    <source>
        <strain evidence="1">DM0001</strain>
        <tissue evidence="1">Muscle</tissue>
    </source>
</reference>
<dbReference type="Proteomes" id="UP000518266">
    <property type="component" value="Unassembled WGS sequence"/>
</dbReference>
<name>A0A7J5XZ39_DISMA</name>
<sequence length="176" mass="19856">MSIKFRNPCDWLDKGQIFPTASLTSVLGIISVTESFLQYVSTQEREILELALKSFNSVEKDDLLDVLDAHDCQMLATEGNIAGLVSQLGHKSLIQTPMFVIDCWKPILKTLADTLYPQTLVEIVEERIPTPNRVKDLLEYPKEMTAPLNTVARHLRKYIGESDNTTLKAFPVLHRG</sequence>
<dbReference type="AlphaFoldDB" id="A0A7J5XZ39"/>
<keyword evidence="2" id="KW-1185">Reference proteome</keyword>
<evidence type="ECO:0000313" key="2">
    <source>
        <dbReference type="Proteomes" id="UP000518266"/>
    </source>
</evidence>